<dbReference type="SMART" id="SM00091">
    <property type="entry name" value="PAS"/>
    <property type="match status" value="1"/>
</dbReference>
<feature type="modified residue" description="4-aspartylphosphate" evidence="1">
    <location>
        <position position="66"/>
    </location>
</feature>
<feature type="domain" description="GGDEF" evidence="4">
    <location>
        <begin position="312"/>
        <end position="442"/>
    </location>
</feature>
<dbReference type="PANTHER" id="PTHR44757">
    <property type="entry name" value="DIGUANYLATE CYCLASE DGCP"/>
    <property type="match status" value="1"/>
</dbReference>
<evidence type="ECO:0000259" key="4">
    <source>
        <dbReference type="PROSITE" id="PS50887"/>
    </source>
</evidence>
<dbReference type="CDD" id="cd01949">
    <property type="entry name" value="GGDEF"/>
    <property type="match status" value="1"/>
</dbReference>
<protein>
    <submittedName>
        <fullName evidence="5">Diguanylate cyclase</fullName>
    </submittedName>
</protein>
<dbReference type="Gene3D" id="3.40.50.2300">
    <property type="match status" value="1"/>
</dbReference>
<dbReference type="SUPFAM" id="SSF55073">
    <property type="entry name" value="Nucleotide cyclase"/>
    <property type="match status" value="1"/>
</dbReference>
<dbReference type="InterPro" id="IPR035965">
    <property type="entry name" value="PAS-like_dom_sf"/>
</dbReference>
<dbReference type="Pfam" id="PF00072">
    <property type="entry name" value="Response_reg"/>
    <property type="match status" value="1"/>
</dbReference>
<gene>
    <name evidence="5" type="ORF">GL286_15890</name>
</gene>
<dbReference type="EMBL" id="WMIE01000012">
    <property type="protein sequence ID" value="MTH79205.1"/>
    <property type="molecule type" value="Genomic_DNA"/>
</dbReference>
<evidence type="ECO:0000313" key="6">
    <source>
        <dbReference type="Proteomes" id="UP000478183"/>
    </source>
</evidence>
<keyword evidence="1" id="KW-0597">Phosphoprotein</keyword>
<dbReference type="InterPro" id="IPR011006">
    <property type="entry name" value="CheY-like_superfamily"/>
</dbReference>
<dbReference type="Pfam" id="PF00989">
    <property type="entry name" value="PAS"/>
    <property type="match status" value="1"/>
</dbReference>
<dbReference type="InterPro" id="IPR043128">
    <property type="entry name" value="Rev_trsase/Diguanyl_cyclase"/>
</dbReference>
<dbReference type="FunFam" id="3.30.70.270:FF:000001">
    <property type="entry name" value="Diguanylate cyclase domain protein"/>
    <property type="match status" value="1"/>
</dbReference>
<dbReference type="SMART" id="SM00448">
    <property type="entry name" value="REC"/>
    <property type="match status" value="1"/>
</dbReference>
<dbReference type="CDD" id="cd00130">
    <property type="entry name" value="PAS"/>
    <property type="match status" value="1"/>
</dbReference>
<dbReference type="PANTHER" id="PTHR44757:SF4">
    <property type="entry name" value="DIGUANYLATE CYCLASE DGCE-RELATED"/>
    <property type="match status" value="1"/>
</dbReference>
<dbReference type="InterPro" id="IPR000160">
    <property type="entry name" value="GGDEF_dom"/>
</dbReference>
<reference evidence="5 6" key="1">
    <citation type="submission" date="2019-11" db="EMBL/GenBank/DDBJ databases">
        <authorList>
            <person name="Dong K."/>
        </authorList>
    </citation>
    <scope>NUCLEOTIDE SEQUENCE [LARGE SCALE GENOMIC DNA]</scope>
    <source>
        <strain evidence="5 6">NBRC 111993</strain>
    </source>
</reference>
<organism evidence="5 6">
    <name type="scientific">Paracoccus aestuariivivens</name>
    <dbReference type="NCBI Taxonomy" id="1820333"/>
    <lineage>
        <taxon>Bacteria</taxon>
        <taxon>Pseudomonadati</taxon>
        <taxon>Pseudomonadota</taxon>
        <taxon>Alphaproteobacteria</taxon>
        <taxon>Rhodobacterales</taxon>
        <taxon>Paracoccaceae</taxon>
        <taxon>Paracoccus</taxon>
    </lineage>
</organism>
<dbReference type="NCBIfam" id="TIGR00254">
    <property type="entry name" value="GGDEF"/>
    <property type="match status" value="1"/>
</dbReference>
<dbReference type="GO" id="GO:0000160">
    <property type="term" value="P:phosphorelay signal transduction system"/>
    <property type="evidence" value="ECO:0007669"/>
    <property type="project" value="InterPro"/>
</dbReference>
<evidence type="ECO:0000313" key="5">
    <source>
        <dbReference type="EMBL" id="MTH79205.1"/>
    </source>
</evidence>
<dbReference type="RefSeq" id="WP_155096565.1">
    <property type="nucleotide sequence ID" value="NZ_WMIE01000012.1"/>
</dbReference>
<feature type="domain" description="PAS" evidence="3">
    <location>
        <begin position="153"/>
        <end position="198"/>
    </location>
</feature>
<name>A0A6L6JDB7_9RHOB</name>
<proteinExistence type="predicted"/>
<keyword evidence="6" id="KW-1185">Reference proteome</keyword>
<dbReference type="SUPFAM" id="SSF55785">
    <property type="entry name" value="PYP-like sensor domain (PAS domain)"/>
    <property type="match status" value="1"/>
</dbReference>
<dbReference type="InterPro" id="IPR052155">
    <property type="entry name" value="Biofilm_reg_signaling"/>
</dbReference>
<dbReference type="Gene3D" id="3.30.450.20">
    <property type="entry name" value="PAS domain"/>
    <property type="match status" value="1"/>
</dbReference>
<dbReference type="InterPro" id="IPR029787">
    <property type="entry name" value="Nucleotide_cyclase"/>
</dbReference>
<sequence>MITSFGSELAEQIARPKILIVDDIHANLIAMRKLLRGIDAEIMAVDSGNEALSLALDHQFALILLDVQMPDMDGFEVATFLRDNPVSAETPIVFLTASNTDEFSQLKGYMSGAIDYVGKPINERILLSKVAIFLELYQHKQRLVSALTEVHRQRQILQATFDSVADGVIATDNAGRVAWMNPSAQRMTGWDVAEAIGKVLDEVFPLVTAGGTPLNDALFDEPSKASDAASQAMLRTRSGGRFAVTRSASMVRDTAGKAFGGVIVFHDASDAYARQLALIGRAETDPLTGLLNRAGFNKRLQALLHGARDRNTDLALLFGDLDRFKQVNDLHGHAAGDVVLKEIAVRLSNCVRDEDIVARWAGDEFAVLMLCENPSIAQQMARRLAETVAGPIDIGKNDLRATVGISIGISMASAADWNQQVLLERADSLLYETKAARKRVPT</sequence>
<dbReference type="OrthoDB" id="9812260at2"/>
<feature type="domain" description="Response regulatory" evidence="2">
    <location>
        <begin position="17"/>
        <end position="134"/>
    </location>
</feature>
<dbReference type="InterPro" id="IPR000014">
    <property type="entry name" value="PAS"/>
</dbReference>
<evidence type="ECO:0000256" key="1">
    <source>
        <dbReference type="PROSITE-ProRule" id="PRU00169"/>
    </source>
</evidence>
<evidence type="ECO:0000259" key="2">
    <source>
        <dbReference type="PROSITE" id="PS50110"/>
    </source>
</evidence>
<dbReference type="GO" id="GO:0006355">
    <property type="term" value="P:regulation of DNA-templated transcription"/>
    <property type="evidence" value="ECO:0007669"/>
    <property type="project" value="InterPro"/>
</dbReference>
<accession>A0A6L6JDB7</accession>
<dbReference type="Proteomes" id="UP000478183">
    <property type="component" value="Unassembled WGS sequence"/>
</dbReference>
<dbReference type="AlphaFoldDB" id="A0A6L6JDB7"/>
<dbReference type="SMART" id="SM00267">
    <property type="entry name" value="GGDEF"/>
    <property type="match status" value="1"/>
</dbReference>
<dbReference type="Pfam" id="PF00990">
    <property type="entry name" value="GGDEF"/>
    <property type="match status" value="1"/>
</dbReference>
<dbReference type="PROSITE" id="PS50887">
    <property type="entry name" value="GGDEF"/>
    <property type="match status" value="1"/>
</dbReference>
<dbReference type="NCBIfam" id="TIGR00229">
    <property type="entry name" value="sensory_box"/>
    <property type="match status" value="1"/>
</dbReference>
<dbReference type="SUPFAM" id="SSF52172">
    <property type="entry name" value="CheY-like"/>
    <property type="match status" value="1"/>
</dbReference>
<dbReference type="GO" id="GO:0003824">
    <property type="term" value="F:catalytic activity"/>
    <property type="evidence" value="ECO:0007669"/>
    <property type="project" value="UniProtKB-ARBA"/>
</dbReference>
<dbReference type="PROSITE" id="PS50110">
    <property type="entry name" value="RESPONSE_REGULATORY"/>
    <property type="match status" value="1"/>
</dbReference>
<comment type="caution">
    <text evidence="5">The sequence shown here is derived from an EMBL/GenBank/DDBJ whole genome shotgun (WGS) entry which is preliminary data.</text>
</comment>
<dbReference type="Gene3D" id="3.30.70.270">
    <property type="match status" value="1"/>
</dbReference>
<dbReference type="InterPro" id="IPR013767">
    <property type="entry name" value="PAS_fold"/>
</dbReference>
<dbReference type="PROSITE" id="PS50112">
    <property type="entry name" value="PAS"/>
    <property type="match status" value="1"/>
</dbReference>
<evidence type="ECO:0000259" key="3">
    <source>
        <dbReference type="PROSITE" id="PS50112"/>
    </source>
</evidence>
<dbReference type="InterPro" id="IPR001789">
    <property type="entry name" value="Sig_transdc_resp-reg_receiver"/>
</dbReference>